<proteinExistence type="predicted"/>
<dbReference type="PANTHER" id="PTHR11851">
    <property type="entry name" value="METALLOPROTEASE"/>
    <property type="match status" value="1"/>
</dbReference>
<reference evidence="4 5" key="1">
    <citation type="submission" date="2016-10" db="EMBL/GenBank/DDBJ databases">
        <authorList>
            <person name="de Groot N.N."/>
        </authorList>
    </citation>
    <scope>NUCLEOTIDE SEQUENCE [LARGE SCALE GENOMIC DNA]</scope>
    <source>
        <strain evidence="4 5">DSM 21035</strain>
    </source>
</reference>
<dbReference type="InterPro" id="IPR011765">
    <property type="entry name" value="Pept_M16_N"/>
</dbReference>
<protein>
    <submittedName>
        <fullName evidence="4">Predicted Zn-dependent peptidase</fullName>
    </submittedName>
</protein>
<dbReference type="GO" id="GO:0046872">
    <property type="term" value="F:metal ion binding"/>
    <property type="evidence" value="ECO:0007669"/>
    <property type="project" value="InterPro"/>
</dbReference>
<dbReference type="Pfam" id="PF05193">
    <property type="entry name" value="Peptidase_M16_C"/>
    <property type="match status" value="1"/>
</dbReference>
<dbReference type="Proteomes" id="UP000198999">
    <property type="component" value="Unassembled WGS sequence"/>
</dbReference>
<accession>A0A1H9BTP0</accession>
<organism evidence="4 5">
    <name type="scientific">Hyunsoonleella jejuensis</name>
    <dbReference type="NCBI Taxonomy" id="419940"/>
    <lineage>
        <taxon>Bacteria</taxon>
        <taxon>Pseudomonadati</taxon>
        <taxon>Bacteroidota</taxon>
        <taxon>Flavobacteriia</taxon>
        <taxon>Flavobacteriales</taxon>
        <taxon>Flavobacteriaceae</taxon>
    </lineage>
</organism>
<evidence type="ECO:0000256" key="1">
    <source>
        <dbReference type="SAM" id="SignalP"/>
    </source>
</evidence>
<evidence type="ECO:0000313" key="5">
    <source>
        <dbReference type="Proteomes" id="UP000198999"/>
    </source>
</evidence>
<feature type="domain" description="Peptidase M16 N-terminal" evidence="2">
    <location>
        <begin position="55"/>
        <end position="175"/>
    </location>
</feature>
<dbReference type="Gene3D" id="3.30.830.10">
    <property type="entry name" value="Metalloenzyme, LuxS/M16 peptidase-like"/>
    <property type="match status" value="2"/>
</dbReference>
<dbReference type="STRING" id="419940.SAMN05421824_0703"/>
<feature type="signal peptide" evidence="1">
    <location>
        <begin position="1"/>
        <end position="23"/>
    </location>
</feature>
<dbReference type="InterPro" id="IPR011249">
    <property type="entry name" value="Metalloenz_LuxS/M16"/>
</dbReference>
<feature type="chain" id="PRO_5011623086" evidence="1">
    <location>
        <begin position="24"/>
        <end position="695"/>
    </location>
</feature>
<dbReference type="InterPro" id="IPR050361">
    <property type="entry name" value="MPP/UQCRC_Complex"/>
</dbReference>
<evidence type="ECO:0000259" key="3">
    <source>
        <dbReference type="Pfam" id="PF05193"/>
    </source>
</evidence>
<dbReference type="AlphaFoldDB" id="A0A1H9BTP0"/>
<dbReference type="SUPFAM" id="SSF63411">
    <property type="entry name" value="LuxS/MPP-like metallohydrolase"/>
    <property type="match status" value="2"/>
</dbReference>
<sequence length="695" mass="76836">MKIMKSNIYVLIIMLLMSVGVNAQLDRTKQPEPGPAPKISLDTPKEFQLKNGLTVLVVENHKLPRVSFSLRIDNTPSAEGDKAGVSNILGTMLGNGTTSIPKDEFNEEIDFLGASLSFGSQSAFASSLSKYSDRIIELLADAAINPLLTEEEFKKEKDKLSEGLKTQEKSVQAIADRVQDALTYGMRHPYGEYVSNESLNNIAFTDVVDNYKRNFNPKNAYLVVIGDVNAKKIKSTIKKHFGAWKNTVDAQPEMPKPNANLKETTINFVDMPNAVQSNIILTNNVELKMGDEDYYAALIANYIIGGGATGYLFQNLRDDKAYTYGSYSRIGASRYGASRFLATAEVRNEVTDSSVVEMLKEVKRIRTEPVTAETLAAAKAAYAGSFVMALERPQTIANYALNIKLNNLPDDFYKNYLEKINAVTIEDVQKAANKYFLADQARIIVVGKGSDVLSNLEKTGIPINYYDKYANEVPKPEFSKPIPDGVTAQSVIDNYIKAIGGKENATLVKTLYKTADVSIKNVPVTLTAEIKEMAPNKESMEMTAQGMGVIMKQKFNGEGGYMEQQGMKKELTSEEIAEKKSGKTIFPELHYKDAQITLESIISIEDKDVYKVKVMLGDKPSHRYYSVESGLLVREESTTETQGQKITSIVDYSEYTSVNNIKVPHSISIMAGPQNISMKITSIKVNDGVSEADFN</sequence>
<name>A0A1H9BTP0_9FLAO</name>
<keyword evidence="5" id="KW-1185">Reference proteome</keyword>
<evidence type="ECO:0000259" key="2">
    <source>
        <dbReference type="Pfam" id="PF00675"/>
    </source>
</evidence>
<keyword evidence="1" id="KW-0732">Signal</keyword>
<gene>
    <name evidence="4" type="ORF">SAMN05421824_0703</name>
</gene>
<dbReference type="InterPro" id="IPR007863">
    <property type="entry name" value="Peptidase_M16_C"/>
</dbReference>
<feature type="domain" description="Peptidase M16 C-terminal" evidence="3">
    <location>
        <begin position="204"/>
        <end position="381"/>
    </location>
</feature>
<dbReference type="EMBL" id="FOFN01000001">
    <property type="protein sequence ID" value="SEP92340.1"/>
    <property type="molecule type" value="Genomic_DNA"/>
</dbReference>
<dbReference type="Pfam" id="PF00675">
    <property type="entry name" value="Peptidase_M16"/>
    <property type="match status" value="1"/>
</dbReference>
<evidence type="ECO:0000313" key="4">
    <source>
        <dbReference type="EMBL" id="SEP92340.1"/>
    </source>
</evidence>